<feature type="domain" description="EF-hand" evidence="20">
    <location>
        <begin position="302"/>
        <end position="337"/>
    </location>
</feature>
<reference evidence="22" key="1">
    <citation type="submission" date="2018-05" db="EMBL/GenBank/DDBJ databases">
        <authorList>
            <person name="Datahose"/>
        </authorList>
    </citation>
    <scope>NUCLEOTIDE SEQUENCE</scope>
</reference>
<dbReference type="Gene3D" id="3.40.50.300">
    <property type="entry name" value="P-loop containing nucleotide triphosphate hydrolases"/>
    <property type="match status" value="2"/>
</dbReference>
<dbReference type="CDD" id="cd01892">
    <property type="entry name" value="Miro2"/>
    <property type="match status" value="1"/>
</dbReference>
<dbReference type="EC" id="3.6.5.-" evidence="17"/>
<dbReference type="PIRSF" id="PIRSF037488">
    <property type="entry name" value="Mt_Rho_GTPase"/>
    <property type="match status" value="1"/>
</dbReference>
<dbReference type="Pfam" id="PF08355">
    <property type="entry name" value="EF_assoc_1"/>
    <property type="match status" value="1"/>
</dbReference>
<dbReference type="PROSITE" id="PS50222">
    <property type="entry name" value="EF_HAND_2"/>
    <property type="match status" value="1"/>
</dbReference>
<dbReference type="GO" id="GO:0005525">
    <property type="term" value="F:GTP binding"/>
    <property type="evidence" value="ECO:0007669"/>
    <property type="project" value="UniProtKB-KW"/>
</dbReference>
<dbReference type="GeneTree" id="ENSGT00940000155641"/>
<sequence>MSLTVVGSQSTQREPTQTRGENRAVRPKVGKTSLIMSLVSEEFPDEVPLRAEEITIPADVTPERVPTHIVDYSGISPLYTQSFKLTQEQCIYSVNNKKSIEKVSLVSAVPLILVGNKSDLVEHSSMETILPIMNQYQDIETCVECSAKNLKNISELFYYAQKAVLHPTGPLYCPEEKELKPSCIKALTRIFKISDLDNDGTLNDSELNFFQRTCFNTPLAPQALEDVKNVVRRNMMDGVKDNGLTLKGFLFLHTLFIQRGRHETTWTVLRRFGYDDDLELTQEYLFPLIKIPPDCTTELNHNAYLFLQSVFDKHDKDRDCALSPEEVKDLFKVFPYMPWGPDVNNTVCTNEQGWLTYQGYLSQWTLTTYLDVQRSLEYLGYLGYSIIYEQESQAAAITVTRNKRIDLQKKQTQRSVFRCNVLGARGSGKSGFLQAFLGRNLQVTLQMLIPPSARSVAPSLLPALPAHYKLHEVMPDIDFLTETDLACDVVCLVYDVNNPRSFEYCAKVYKQYFIDSKTPCVVIAAKSDLHEVRQHYSLSPHDFCRKHKLHPPQPFTCSTNEAPSKDIYTRLTTMAMYPHMAQADLKNSTFWLRASVGATVFAVLGFAMYRALLKQR</sequence>
<evidence type="ECO:0000313" key="22">
    <source>
        <dbReference type="Ensembl" id="ENSACLP00000048794.1"/>
    </source>
</evidence>
<comment type="catalytic activity">
    <reaction evidence="15">
        <text>ATP + H2O = ADP + phosphate + H(+)</text>
        <dbReference type="Rhea" id="RHEA:13065"/>
        <dbReference type="ChEBI" id="CHEBI:15377"/>
        <dbReference type="ChEBI" id="CHEBI:15378"/>
        <dbReference type="ChEBI" id="CHEBI:30616"/>
        <dbReference type="ChEBI" id="CHEBI:43474"/>
        <dbReference type="ChEBI" id="CHEBI:456216"/>
    </reaction>
    <physiologicalReaction direction="left-to-right" evidence="15">
        <dbReference type="Rhea" id="RHEA:13066"/>
    </physiologicalReaction>
</comment>
<evidence type="ECO:0000256" key="9">
    <source>
        <dbReference type="ARBA" id="ARBA00022837"/>
    </source>
</evidence>
<dbReference type="FunFam" id="1.10.238.10:FF:000011">
    <property type="entry name" value="Mitochondrial Rho GTPase"/>
    <property type="match status" value="1"/>
</dbReference>
<keyword evidence="7 17" id="KW-1000">Mitochondrion outer membrane</keyword>
<dbReference type="InterPro" id="IPR027417">
    <property type="entry name" value="P-loop_NTPase"/>
</dbReference>
<evidence type="ECO:0000256" key="10">
    <source>
        <dbReference type="ARBA" id="ARBA00022989"/>
    </source>
</evidence>
<evidence type="ECO:0000259" key="20">
    <source>
        <dbReference type="PROSITE" id="PS50222"/>
    </source>
</evidence>
<evidence type="ECO:0000256" key="2">
    <source>
        <dbReference type="ARBA" id="ARBA00007981"/>
    </source>
</evidence>
<comment type="function">
    <text evidence="17">Atypical mitochondrial nucleoside-triphosphatase (NTPase) involved in mitochondrial trafficking. Probably involved in control of anterograde transport of mitochondria and their subcellular distribution. Can hydrolyze GTP, ATP and UTP.</text>
</comment>
<dbReference type="Proteomes" id="UP000265100">
    <property type="component" value="Chromosome 4"/>
</dbReference>
<evidence type="ECO:0000256" key="5">
    <source>
        <dbReference type="ARBA" id="ARBA00022737"/>
    </source>
</evidence>
<dbReference type="PROSITE" id="PS51423">
    <property type="entry name" value="MIRO"/>
    <property type="match status" value="1"/>
</dbReference>
<comment type="catalytic activity">
    <reaction evidence="16">
        <text>GTP + H2O = GDP + phosphate + H(+)</text>
        <dbReference type="Rhea" id="RHEA:19669"/>
        <dbReference type="ChEBI" id="CHEBI:15377"/>
        <dbReference type="ChEBI" id="CHEBI:15378"/>
        <dbReference type="ChEBI" id="CHEBI:37565"/>
        <dbReference type="ChEBI" id="CHEBI:43474"/>
        <dbReference type="ChEBI" id="CHEBI:58189"/>
    </reaction>
    <physiologicalReaction direction="left-to-right" evidence="16">
        <dbReference type="Rhea" id="RHEA:19670"/>
    </physiologicalReaction>
</comment>
<evidence type="ECO:0000256" key="1">
    <source>
        <dbReference type="ARBA" id="ARBA00004200"/>
    </source>
</evidence>
<name>A0AAX7SW40_ASTCA</name>
<dbReference type="PROSITE" id="PS00018">
    <property type="entry name" value="EF_HAND_1"/>
    <property type="match status" value="1"/>
</dbReference>
<feature type="domain" description="Miro" evidence="21">
    <location>
        <begin position="414"/>
        <end position="577"/>
    </location>
</feature>
<dbReference type="InterPro" id="IPR002048">
    <property type="entry name" value="EF_hand_dom"/>
</dbReference>
<evidence type="ECO:0000256" key="13">
    <source>
        <dbReference type="ARBA" id="ARBA00023136"/>
    </source>
</evidence>
<comment type="subcellular location">
    <subcellularLocation>
        <location evidence="1 17">Mitochondrion outer membrane</location>
        <topology evidence="1 17">Single-pass type IV membrane protein</topology>
    </subcellularLocation>
</comment>
<dbReference type="PANTHER" id="PTHR46819">
    <property type="entry name" value="EF-HAND CALCIUM-BINDING DOMAIN-CONTAINING PROTEIN 7"/>
    <property type="match status" value="1"/>
</dbReference>
<dbReference type="GO" id="GO:0007005">
    <property type="term" value="P:mitochondrion organization"/>
    <property type="evidence" value="ECO:0007669"/>
    <property type="project" value="InterPro"/>
</dbReference>
<feature type="transmembrane region" description="Helical" evidence="19">
    <location>
        <begin position="590"/>
        <end position="612"/>
    </location>
</feature>
<feature type="compositionally biased region" description="Polar residues" evidence="18">
    <location>
        <begin position="1"/>
        <end position="19"/>
    </location>
</feature>
<evidence type="ECO:0000256" key="11">
    <source>
        <dbReference type="ARBA" id="ARBA00023128"/>
    </source>
</evidence>
<dbReference type="GO" id="GO:0003924">
    <property type="term" value="F:GTPase activity"/>
    <property type="evidence" value="ECO:0007669"/>
    <property type="project" value="InterPro"/>
</dbReference>
<comment type="catalytic activity">
    <reaction evidence="14">
        <text>UTP + H2O = UDP + phosphate + H(+)</text>
        <dbReference type="Rhea" id="RHEA:64900"/>
        <dbReference type="ChEBI" id="CHEBI:15377"/>
        <dbReference type="ChEBI" id="CHEBI:15378"/>
        <dbReference type="ChEBI" id="CHEBI:43474"/>
        <dbReference type="ChEBI" id="CHEBI:46398"/>
        <dbReference type="ChEBI" id="CHEBI:58223"/>
    </reaction>
    <physiologicalReaction direction="left-to-right" evidence="14">
        <dbReference type="Rhea" id="RHEA:64901"/>
    </physiologicalReaction>
</comment>
<evidence type="ECO:0000256" key="4">
    <source>
        <dbReference type="ARBA" id="ARBA00022723"/>
    </source>
</evidence>
<dbReference type="FunFam" id="3.40.50.300:FF:000248">
    <property type="entry name" value="Mitochondrial Rho GTPase"/>
    <property type="match status" value="1"/>
</dbReference>
<dbReference type="Pfam" id="PF00071">
    <property type="entry name" value="Ras"/>
    <property type="match status" value="1"/>
</dbReference>
<dbReference type="InterPro" id="IPR021181">
    <property type="entry name" value="Miro"/>
</dbReference>
<dbReference type="PANTHER" id="PTHR46819:SF1">
    <property type="entry name" value="EF-HAND CALCIUM-BINDING DOMAIN-CONTAINING PROTEIN 7"/>
    <property type="match status" value="1"/>
</dbReference>
<dbReference type="PRINTS" id="PR00449">
    <property type="entry name" value="RASTRNSFRMNG"/>
</dbReference>
<evidence type="ECO:0000256" key="15">
    <source>
        <dbReference type="ARBA" id="ARBA00048778"/>
    </source>
</evidence>
<keyword evidence="13 17" id="KW-0472">Membrane</keyword>
<evidence type="ECO:0000256" key="19">
    <source>
        <dbReference type="SAM" id="Phobius"/>
    </source>
</evidence>
<evidence type="ECO:0000256" key="17">
    <source>
        <dbReference type="PIRNR" id="PIRNR037488"/>
    </source>
</evidence>
<evidence type="ECO:0000256" key="7">
    <source>
        <dbReference type="ARBA" id="ARBA00022787"/>
    </source>
</evidence>
<dbReference type="InterPro" id="IPR001806">
    <property type="entry name" value="Small_GTPase"/>
</dbReference>
<dbReference type="Pfam" id="PF08356">
    <property type="entry name" value="EF_assoc_2"/>
    <property type="match status" value="1"/>
</dbReference>
<dbReference type="GO" id="GO:0005741">
    <property type="term" value="C:mitochondrial outer membrane"/>
    <property type="evidence" value="ECO:0007669"/>
    <property type="project" value="UniProtKB-SubCell"/>
</dbReference>
<dbReference type="Gene3D" id="1.10.238.10">
    <property type="entry name" value="EF-hand"/>
    <property type="match status" value="2"/>
</dbReference>
<dbReference type="InterPro" id="IPR013567">
    <property type="entry name" value="EF_hand_assoc_2"/>
</dbReference>
<dbReference type="FunFam" id="3.40.50.300:FF:000170">
    <property type="entry name" value="Mitochondrial Rho GTPase"/>
    <property type="match status" value="1"/>
</dbReference>
<dbReference type="InterPro" id="IPR052266">
    <property type="entry name" value="Miro-EF-hand_domain"/>
</dbReference>
<evidence type="ECO:0000256" key="6">
    <source>
        <dbReference type="ARBA" id="ARBA00022741"/>
    </source>
</evidence>
<accession>A0AAX7SW40</accession>
<evidence type="ECO:0000256" key="14">
    <source>
        <dbReference type="ARBA" id="ARBA00047358"/>
    </source>
</evidence>
<evidence type="ECO:0000256" key="16">
    <source>
        <dbReference type="ARBA" id="ARBA00049117"/>
    </source>
</evidence>
<dbReference type="SMART" id="SM00173">
    <property type="entry name" value="RAS"/>
    <property type="match status" value="1"/>
</dbReference>
<dbReference type="SUPFAM" id="SSF47473">
    <property type="entry name" value="EF-hand"/>
    <property type="match status" value="1"/>
</dbReference>
<evidence type="ECO:0000313" key="23">
    <source>
        <dbReference type="Proteomes" id="UP000265100"/>
    </source>
</evidence>
<reference evidence="22" key="2">
    <citation type="submission" date="2025-08" db="UniProtKB">
        <authorList>
            <consortium name="Ensembl"/>
        </authorList>
    </citation>
    <scope>IDENTIFICATION</scope>
</reference>
<evidence type="ECO:0000256" key="12">
    <source>
        <dbReference type="ARBA" id="ARBA00023134"/>
    </source>
</evidence>
<dbReference type="GO" id="GO:0005509">
    <property type="term" value="F:calcium ion binding"/>
    <property type="evidence" value="ECO:0007669"/>
    <property type="project" value="InterPro"/>
</dbReference>
<dbReference type="AlphaFoldDB" id="A0AAX7SW40"/>
<keyword evidence="12 17" id="KW-0342">GTP-binding</keyword>
<evidence type="ECO:0000256" key="18">
    <source>
        <dbReference type="SAM" id="MobiDB-lite"/>
    </source>
</evidence>
<keyword evidence="4" id="KW-0479">Metal-binding</keyword>
<keyword evidence="5" id="KW-0677">Repeat</keyword>
<comment type="similarity">
    <text evidence="2 17">Belongs to the mitochondrial Rho GTPase family.</text>
</comment>
<dbReference type="Ensembl" id="ENSACLT00000070265.1">
    <property type="protein sequence ID" value="ENSACLP00000048794.1"/>
    <property type="gene ID" value="ENSACLG00000001110.2"/>
</dbReference>
<organism evidence="22 23">
    <name type="scientific">Astatotilapia calliptera</name>
    <name type="common">Eastern happy</name>
    <name type="synonym">Chromis callipterus</name>
    <dbReference type="NCBI Taxonomy" id="8154"/>
    <lineage>
        <taxon>Eukaryota</taxon>
        <taxon>Metazoa</taxon>
        <taxon>Chordata</taxon>
        <taxon>Craniata</taxon>
        <taxon>Vertebrata</taxon>
        <taxon>Euteleostomi</taxon>
        <taxon>Actinopterygii</taxon>
        <taxon>Neopterygii</taxon>
        <taxon>Teleostei</taxon>
        <taxon>Neoteleostei</taxon>
        <taxon>Acanthomorphata</taxon>
        <taxon>Ovalentaria</taxon>
        <taxon>Cichlomorphae</taxon>
        <taxon>Cichliformes</taxon>
        <taxon>Cichlidae</taxon>
        <taxon>African cichlids</taxon>
        <taxon>Pseudocrenilabrinae</taxon>
        <taxon>Haplochromini</taxon>
        <taxon>Astatotilapia</taxon>
    </lineage>
</organism>
<dbReference type="InterPro" id="IPR011992">
    <property type="entry name" value="EF-hand-dom_pair"/>
</dbReference>
<evidence type="ECO:0000256" key="8">
    <source>
        <dbReference type="ARBA" id="ARBA00022801"/>
    </source>
</evidence>
<keyword evidence="23" id="KW-1185">Reference proteome</keyword>
<proteinExistence type="inferred from homology"/>
<feature type="region of interest" description="Disordered" evidence="18">
    <location>
        <begin position="1"/>
        <end position="26"/>
    </location>
</feature>
<dbReference type="SMART" id="SM00054">
    <property type="entry name" value="EFh"/>
    <property type="match status" value="2"/>
</dbReference>
<keyword evidence="11 17" id="KW-0496">Mitochondrion</keyword>
<protein>
    <recommendedName>
        <fullName evidence="17">Mitochondrial Rho GTPase</fullName>
        <ecNumber evidence="17">3.6.5.-</ecNumber>
    </recommendedName>
</protein>
<evidence type="ECO:0000256" key="3">
    <source>
        <dbReference type="ARBA" id="ARBA00022692"/>
    </source>
</evidence>
<keyword evidence="8 17" id="KW-0378">Hydrolase</keyword>
<keyword evidence="10 19" id="KW-1133">Transmembrane helix</keyword>
<dbReference type="InterPro" id="IPR013566">
    <property type="entry name" value="EF_hand_assoc_1"/>
</dbReference>
<dbReference type="InterPro" id="IPR018247">
    <property type="entry name" value="EF_Hand_1_Ca_BS"/>
</dbReference>
<dbReference type="SUPFAM" id="SSF52540">
    <property type="entry name" value="P-loop containing nucleoside triphosphate hydrolases"/>
    <property type="match status" value="2"/>
</dbReference>
<keyword evidence="3 19" id="KW-0812">Transmembrane</keyword>
<dbReference type="SMART" id="SM00174">
    <property type="entry name" value="RHO"/>
    <property type="match status" value="1"/>
</dbReference>
<dbReference type="InterPro" id="IPR020860">
    <property type="entry name" value="MIRO_dom"/>
</dbReference>
<reference evidence="22" key="3">
    <citation type="submission" date="2025-09" db="UniProtKB">
        <authorList>
            <consortium name="Ensembl"/>
        </authorList>
    </citation>
    <scope>IDENTIFICATION</scope>
</reference>
<keyword evidence="6 17" id="KW-0547">Nucleotide-binding</keyword>
<evidence type="ECO:0000259" key="21">
    <source>
        <dbReference type="PROSITE" id="PS51423"/>
    </source>
</evidence>
<keyword evidence="9 17" id="KW-0106">Calcium</keyword>
<dbReference type="FunFam" id="1.10.238.10:FF:000021">
    <property type="entry name" value="Mitochondrial Rho GTPase"/>
    <property type="match status" value="1"/>
</dbReference>